<evidence type="ECO:0000313" key="1">
    <source>
        <dbReference type="EMBL" id="OAF64115.1"/>
    </source>
</evidence>
<comment type="caution">
    <text evidence="1">The sequence shown here is derived from an EMBL/GenBank/DDBJ whole genome shotgun (WGS) entry which is preliminary data.</text>
</comment>
<keyword evidence="2" id="KW-1185">Reference proteome</keyword>
<organism evidence="1 2">
    <name type="scientific">Intoshia linei</name>
    <dbReference type="NCBI Taxonomy" id="1819745"/>
    <lineage>
        <taxon>Eukaryota</taxon>
        <taxon>Metazoa</taxon>
        <taxon>Spiralia</taxon>
        <taxon>Lophotrochozoa</taxon>
        <taxon>Mesozoa</taxon>
        <taxon>Orthonectida</taxon>
        <taxon>Rhopaluridae</taxon>
        <taxon>Intoshia</taxon>
    </lineage>
</organism>
<name>A0A177AQ45_9BILA</name>
<feature type="non-terminal residue" evidence="1">
    <location>
        <position position="1"/>
    </location>
</feature>
<protein>
    <submittedName>
        <fullName evidence="1">Uncharacterized protein</fullName>
    </submittedName>
</protein>
<sequence>QERLINDISNIIDQILEPKALYVSIKATYNLLLHIMDSECSVHETIIRPHMYDNARHQKHELTDHNKRF</sequence>
<gene>
    <name evidence="1" type="ORF">A3Q56_08183</name>
</gene>
<evidence type="ECO:0000313" key="2">
    <source>
        <dbReference type="Proteomes" id="UP000078046"/>
    </source>
</evidence>
<dbReference type="AlphaFoldDB" id="A0A177AQ45"/>
<reference evidence="1 2" key="1">
    <citation type="submission" date="2016-04" db="EMBL/GenBank/DDBJ databases">
        <title>The genome of Intoshia linei affirms orthonectids as highly simplified spiralians.</title>
        <authorList>
            <person name="Mikhailov K.V."/>
            <person name="Slusarev G.S."/>
            <person name="Nikitin M.A."/>
            <person name="Logacheva M.D."/>
            <person name="Penin A."/>
            <person name="Aleoshin V."/>
            <person name="Panchin Y.V."/>
        </authorList>
    </citation>
    <scope>NUCLEOTIDE SEQUENCE [LARGE SCALE GENOMIC DNA]</scope>
    <source>
        <strain evidence="1">Intl2013</strain>
        <tissue evidence="1">Whole animal</tissue>
    </source>
</reference>
<dbReference type="EMBL" id="LWCA01002115">
    <property type="protein sequence ID" value="OAF64115.1"/>
    <property type="molecule type" value="Genomic_DNA"/>
</dbReference>
<proteinExistence type="predicted"/>
<accession>A0A177AQ45</accession>
<dbReference type="Proteomes" id="UP000078046">
    <property type="component" value="Unassembled WGS sequence"/>
</dbReference>